<evidence type="ECO:0000313" key="2">
    <source>
        <dbReference type="EMBL" id="OGF99416.1"/>
    </source>
</evidence>
<keyword evidence="1" id="KW-0812">Transmembrane</keyword>
<gene>
    <name evidence="2" type="ORF">A2153_00855</name>
</gene>
<feature type="transmembrane region" description="Helical" evidence="1">
    <location>
        <begin position="163"/>
        <end position="189"/>
    </location>
</feature>
<sequence length="345" mass="39580">MVFWYALSGITLKYISSGILIKFVLFCSALFYLWIFLTKENSINYLFPLGFLNGFIMGNYWSALNLNQYIFTHQQRRIKYFGLSLALMNLFQAIGPAIGGVIIFLGNRYLSFINFAGYSLLFLSVSLILFGLSLLVGKLPRHDKIDFSYKQIVKSKRKKDWKLILLQQAVLGSYDTSLMIVVIILSFVIVKHEIILGYTQTLAFILGSIGGLMGAKYLQVNNNLYWIGSIGIFVGILIFALFQNLFGLLLFILITGLTAPFLDTWVSTIYFQALDKNIVNWQKQYYLMIERDLILGLTRVVSLLLLFLLINTGNQIKLARIWLYILLFLPLILGLLIREYEKLKT</sequence>
<feature type="transmembrane region" description="Helical" evidence="1">
    <location>
        <begin position="12"/>
        <end position="37"/>
    </location>
</feature>
<reference evidence="2 3" key="1">
    <citation type="journal article" date="2016" name="Nat. Commun.">
        <title>Thousands of microbial genomes shed light on interconnected biogeochemical processes in an aquifer system.</title>
        <authorList>
            <person name="Anantharaman K."/>
            <person name="Brown C.T."/>
            <person name="Hug L.A."/>
            <person name="Sharon I."/>
            <person name="Castelle C.J."/>
            <person name="Probst A.J."/>
            <person name="Thomas B.C."/>
            <person name="Singh A."/>
            <person name="Wilkins M.J."/>
            <person name="Karaoz U."/>
            <person name="Brodie E.L."/>
            <person name="Williams K.H."/>
            <person name="Hubbard S.S."/>
            <person name="Banfield J.F."/>
        </authorList>
    </citation>
    <scope>NUCLEOTIDE SEQUENCE [LARGE SCALE GENOMIC DNA]</scope>
</reference>
<feature type="transmembrane region" description="Helical" evidence="1">
    <location>
        <begin position="81"/>
        <end position="106"/>
    </location>
</feature>
<feature type="transmembrane region" description="Helical" evidence="1">
    <location>
        <begin position="248"/>
        <end position="271"/>
    </location>
</feature>
<keyword evidence="1" id="KW-1133">Transmembrane helix</keyword>
<feature type="transmembrane region" description="Helical" evidence="1">
    <location>
        <begin position="224"/>
        <end position="242"/>
    </location>
</feature>
<feature type="transmembrane region" description="Helical" evidence="1">
    <location>
        <begin position="321"/>
        <end position="337"/>
    </location>
</feature>
<feature type="transmembrane region" description="Helical" evidence="1">
    <location>
        <begin position="112"/>
        <end position="136"/>
    </location>
</feature>
<evidence type="ECO:0000313" key="3">
    <source>
        <dbReference type="Proteomes" id="UP000177396"/>
    </source>
</evidence>
<feature type="transmembrane region" description="Helical" evidence="1">
    <location>
        <begin position="195"/>
        <end position="212"/>
    </location>
</feature>
<comment type="caution">
    <text evidence="2">The sequence shown here is derived from an EMBL/GenBank/DDBJ whole genome shotgun (WGS) entry which is preliminary data.</text>
</comment>
<feature type="transmembrane region" description="Helical" evidence="1">
    <location>
        <begin position="292"/>
        <end position="309"/>
    </location>
</feature>
<feature type="transmembrane region" description="Helical" evidence="1">
    <location>
        <begin position="43"/>
        <end position="61"/>
    </location>
</feature>
<dbReference type="Pfam" id="PF07690">
    <property type="entry name" value="MFS_1"/>
    <property type="match status" value="1"/>
</dbReference>
<dbReference type="AlphaFoldDB" id="A0A1F5YHG5"/>
<accession>A0A1F5YHG5</accession>
<dbReference type="Gene3D" id="1.20.1250.20">
    <property type="entry name" value="MFS general substrate transporter like domains"/>
    <property type="match status" value="1"/>
</dbReference>
<evidence type="ECO:0000256" key="1">
    <source>
        <dbReference type="SAM" id="Phobius"/>
    </source>
</evidence>
<dbReference type="GO" id="GO:0022857">
    <property type="term" value="F:transmembrane transporter activity"/>
    <property type="evidence" value="ECO:0007669"/>
    <property type="project" value="InterPro"/>
</dbReference>
<dbReference type="InterPro" id="IPR036259">
    <property type="entry name" value="MFS_trans_sf"/>
</dbReference>
<dbReference type="PRINTS" id="PR01036">
    <property type="entry name" value="TCRTETB"/>
</dbReference>
<dbReference type="SUPFAM" id="SSF103473">
    <property type="entry name" value="MFS general substrate transporter"/>
    <property type="match status" value="1"/>
</dbReference>
<keyword evidence="1" id="KW-0472">Membrane</keyword>
<name>A0A1F5YHG5_9BACT</name>
<evidence type="ECO:0008006" key="4">
    <source>
        <dbReference type="Google" id="ProtNLM"/>
    </source>
</evidence>
<proteinExistence type="predicted"/>
<dbReference type="EMBL" id="MFJB01000063">
    <property type="protein sequence ID" value="OGF99416.1"/>
    <property type="molecule type" value="Genomic_DNA"/>
</dbReference>
<protein>
    <recommendedName>
        <fullName evidence="4">Major facilitator superfamily (MFS) profile domain-containing protein</fullName>
    </recommendedName>
</protein>
<organism evidence="2 3">
    <name type="scientific">Candidatus Gottesmanbacteria bacterium RBG_16_38_7b</name>
    <dbReference type="NCBI Taxonomy" id="1798372"/>
    <lineage>
        <taxon>Bacteria</taxon>
        <taxon>Candidatus Gottesmaniibacteriota</taxon>
    </lineage>
</organism>
<dbReference type="Proteomes" id="UP000177396">
    <property type="component" value="Unassembled WGS sequence"/>
</dbReference>
<dbReference type="InterPro" id="IPR011701">
    <property type="entry name" value="MFS"/>
</dbReference>